<dbReference type="PANTHER" id="PTHR43065">
    <property type="entry name" value="SENSOR HISTIDINE KINASE"/>
    <property type="match status" value="1"/>
</dbReference>
<dbReference type="Gene3D" id="6.10.340.10">
    <property type="match status" value="1"/>
</dbReference>
<dbReference type="InterPro" id="IPR003594">
    <property type="entry name" value="HATPase_dom"/>
</dbReference>
<keyword evidence="20" id="KW-1185">Reference proteome</keyword>
<dbReference type="InterPro" id="IPR035965">
    <property type="entry name" value="PAS-like_dom_sf"/>
</dbReference>
<evidence type="ECO:0000259" key="16">
    <source>
        <dbReference type="PROSITE" id="PS50109"/>
    </source>
</evidence>
<dbReference type="RefSeq" id="WP_188517484.1">
    <property type="nucleotide sequence ID" value="NZ_BMES01000001.1"/>
</dbReference>
<dbReference type="NCBIfam" id="TIGR00229">
    <property type="entry name" value="sensory_box"/>
    <property type="match status" value="1"/>
</dbReference>
<comment type="catalytic activity">
    <reaction evidence="1">
        <text>ATP + protein L-histidine = ADP + protein N-phospho-L-histidine.</text>
        <dbReference type="EC" id="2.7.13.3"/>
    </reaction>
</comment>
<dbReference type="SUPFAM" id="SSF47384">
    <property type="entry name" value="Homodimeric domain of signal transducing histidine kinase"/>
    <property type="match status" value="1"/>
</dbReference>
<dbReference type="SUPFAM" id="SSF55785">
    <property type="entry name" value="PYP-like sensor domain (PAS domain)"/>
    <property type="match status" value="1"/>
</dbReference>
<feature type="transmembrane region" description="Helical" evidence="15">
    <location>
        <begin position="28"/>
        <end position="54"/>
    </location>
</feature>
<dbReference type="GO" id="GO:0000155">
    <property type="term" value="F:phosphorelay sensor kinase activity"/>
    <property type="evidence" value="ECO:0007669"/>
    <property type="project" value="InterPro"/>
</dbReference>
<sequence length="757" mass="83009">MAGTSVALPSLPDAPGTPPREASRSSRVIGTVVVILALLSAVATFVVLAGLVPLSPTHDVVLRLFMVNALLVMVLLGFVVREAYRLIKARRAGVAASGLHAKIVALFALVAALPAILVAVVGWITLERGLDIQFSRYIRSLLSTSVDVANAYRELQCRTIGREINLMAADLARAKPLLDQNRPAYRDFMQSRSVFLGFPVAMLLKDDLSVVERIEIKPIEGLPLPSKDDMAAAQDSEAWCLIPNSGNVFRAVLKVPAMDQTFLFVARAVDPKALEFPQQAEQAAAYYEALSQRKIDVQVAFASMYVLISLILLFSAVWTGLAFANSFVSPIRRLIHATDQVASGNFYVQVPARKSEGDLAHLAETFNKMTSELRQQHDRLTQARDLIDRRRRFTEAVLSGVSAGVISIDAVGRITVLNPSAERLLHGSRDKWLGKPVQDMIPALAPIVDEALSERLRLVQGQVVVSANGQDRTLTVRVSSEQSPDGDKGWIITLDDITDLVSAQRTAAWADVARRIAHEIKNPLTPIQLSAERIKRKYGKVITVDREIFDQCTDTIVRQVDDIKRMVDEFSSFARMPKPLAENEDLGGIVRQVLFLMRVGSPDITFEEDIPPTPLVARFDRRLISQAVTNIVKNATEAIAASPEEVRGPGLVKVVVKAEDDNVVITVAENGKGFPREHRQRLLEPYMTTRDGGTGLGLAIVAKILEDHGGGIELLDNPDVPQGGLVRMWFPREGVSKDTAQLAESRRDLAAAREKAR</sequence>
<dbReference type="EC" id="2.7.13.3" evidence="3"/>
<evidence type="ECO:0000313" key="19">
    <source>
        <dbReference type="EMBL" id="GGH18205.1"/>
    </source>
</evidence>
<evidence type="ECO:0000256" key="13">
    <source>
        <dbReference type="ARBA" id="ARBA00023136"/>
    </source>
</evidence>
<evidence type="ECO:0000256" key="3">
    <source>
        <dbReference type="ARBA" id="ARBA00012438"/>
    </source>
</evidence>
<evidence type="ECO:0000256" key="2">
    <source>
        <dbReference type="ARBA" id="ARBA00004651"/>
    </source>
</evidence>
<dbReference type="Gene3D" id="1.10.287.130">
    <property type="match status" value="1"/>
</dbReference>
<dbReference type="CDD" id="cd06225">
    <property type="entry name" value="HAMP"/>
    <property type="match status" value="1"/>
</dbReference>
<dbReference type="SMART" id="SM00091">
    <property type="entry name" value="PAS"/>
    <property type="match status" value="1"/>
</dbReference>
<dbReference type="Pfam" id="PF19312">
    <property type="entry name" value="NtrY_N"/>
    <property type="match status" value="1"/>
</dbReference>
<dbReference type="PROSITE" id="PS50109">
    <property type="entry name" value="HIS_KIN"/>
    <property type="match status" value="1"/>
</dbReference>
<dbReference type="PRINTS" id="PR00344">
    <property type="entry name" value="BCTRLSENSOR"/>
</dbReference>
<dbReference type="Pfam" id="PF00512">
    <property type="entry name" value="HisKA"/>
    <property type="match status" value="1"/>
</dbReference>
<dbReference type="InterPro" id="IPR017232">
    <property type="entry name" value="NtrY"/>
</dbReference>
<evidence type="ECO:0000256" key="11">
    <source>
        <dbReference type="ARBA" id="ARBA00022989"/>
    </source>
</evidence>
<dbReference type="Proteomes" id="UP000603912">
    <property type="component" value="Unassembled WGS sequence"/>
</dbReference>
<organism evidence="19 20">
    <name type="scientific">Alsobacter metallidurans</name>
    <dbReference type="NCBI Taxonomy" id="340221"/>
    <lineage>
        <taxon>Bacteria</taxon>
        <taxon>Pseudomonadati</taxon>
        <taxon>Pseudomonadota</taxon>
        <taxon>Alphaproteobacteria</taxon>
        <taxon>Hyphomicrobiales</taxon>
        <taxon>Alsobacteraceae</taxon>
        <taxon>Alsobacter</taxon>
    </lineage>
</organism>
<feature type="transmembrane region" description="Helical" evidence="15">
    <location>
        <begin position="60"/>
        <end position="80"/>
    </location>
</feature>
<dbReference type="GO" id="GO:0005886">
    <property type="term" value="C:plasma membrane"/>
    <property type="evidence" value="ECO:0007669"/>
    <property type="project" value="UniProtKB-SubCell"/>
</dbReference>
<keyword evidence="8" id="KW-0547">Nucleotide-binding</keyword>
<dbReference type="InterPro" id="IPR005467">
    <property type="entry name" value="His_kinase_dom"/>
</dbReference>
<dbReference type="InterPro" id="IPR004358">
    <property type="entry name" value="Sig_transdc_His_kin-like_C"/>
</dbReference>
<proteinExistence type="predicted"/>
<gene>
    <name evidence="19" type="primary">ntrY</name>
    <name evidence="19" type="ORF">GCM10007036_20200</name>
</gene>
<evidence type="ECO:0000256" key="6">
    <source>
        <dbReference type="ARBA" id="ARBA00022679"/>
    </source>
</evidence>
<dbReference type="AlphaFoldDB" id="A0A917I604"/>
<dbReference type="PROSITE" id="PS50112">
    <property type="entry name" value="PAS"/>
    <property type="match status" value="1"/>
</dbReference>
<dbReference type="InterPro" id="IPR013656">
    <property type="entry name" value="PAS_4"/>
</dbReference>
<feature type="domain" description="PAS" evidence="17">
    <location>
        <begin position="390"/>
        <end position="441"/>
    </location>
</feature>
<evidence type="ECO:0000256" key="7">
    <source>
        <dbReference type="ARBA" id="ARBA00022692"/>
    </source>
</evidence>
<keyword evidence="5" id="KW-0597">Phosphoprotein</keyword>
<comment type="caution">
    <text evidence="19">The sequence shown here is derived from an EMBL/GenBank/DDBJ whole genome shotgun (WGS) entry which is preliminary data.</text>
</comment>
<evidence type="ECO:0000256" key="8">
    <source>
        <dbReference type="ARBA" id="ARBA00022741"/>
    </source>
</evidence>
<dbReference type="SUPFAM" id="SSF158472">
    <property type="entry name" value="HAMP domain-like"/>
    <property type="match status" value="1"/>
</dbReference>
<evidence type="ECO:0000256" key="10">
    <source>
        <dbReference type="ARBA" id="ARBA00022840"/>
    </source>
</evidence>
<keyword evidence="7 15" id="KW-0812">Transmembrane</keyword>
<accession>A0A917I604</accession>
<evidence type="ECO:0000256" key="14">
    <source>
        <dbReference type="SAM" id="MobiDB-lite"/>
    </source>
</evidence>
<dbReference type="Gene3D" id="3.30.565.10">
    <property type="entry name" value="Histidine kinase-like ATPase, C-terminal domain"/>
    <property type="match status" value="1"/>
</dbReference>
<dbReference type="PIRSF" id="PIRSF037532">
    <property type="entry name" value="STHK_NtrY"/>
    <property type="match status" value="1"/>
</dbReference>
<dbReference type="GO" id="GO:0005524">
    <property type="term" value="F:ATP binding"/>
    <property type="evidence" value="ECO:0007669"/>
    <property type="project" value="UniProtKB-KW"/>
</dbReference>
<comment type="subcellular location">
    <subcellularLocation>
        <location evidence="2">Cell membrane</location>
        <topology evidence="2">Multi-pass membrane protein</topology>
    </subcellularLocation>
</comment>
<keyword evidence="13 15" id="KW-0472">Membrane</keyword>
<dbReference type="InterPro" id="IPR036890">
    <property type="entry name" value="HATPase_C_sf"/>
</dbReference>
<dbReference type="FunFam" id="1.10.287.130:FF:000107">
    <property type="entry name" value="Sensor histidine kinase YycG"/>
    <property type="match status" value="1"/>
</dbReference>
<dbReference type="InterPro" id="IPR003661">
    <property type="entry name" value="HisK_dim/P_dom"/>
</dbReference>
<dbReference type="SUPFAM" id="SSF55874">
    <property type="entry name" value="ATPase domain of HSP90 chaperone/DNA topoisomerase II/histidine kinase"/>
    <property type="match status" value="1"/>
</dbReference>
<keyword evidence="11 15" id="KW-1133">Transmembrane helix</keyword>
<feature type="domain" description="HAMP" evidence="18">
    <location>
        <begin position="325"/>
        <end position="378"/>
    </location>
</feature>
<dbReference type="CDD" id="cd00130">
    <property type="entry name" value="PAS"/>
    <property type="match status" value="1"/>
</dbReference>
<reference evidence="19" key="1">
    <citation type="journal article" date="2014" name="Int. J. Syst. Evol. Microbiol.">
        <title>Complete genome sequence of Corynebacterium casei LMG S-19264T (=DSM 44701T), isolated from a smear-ripened cheese.</title>
        <authorList>
            <consortium name="US DOE Joint Genome Institute (JGI-PGF)"/>
            <person name="Walter F."/>
            <person name="Albersmeier A."/>
            <person name="Kalinowski J."/>
            <person name="Ruckert C."/>
        </authorList>
    </citation>
    <scope>NUCLEOTIDE SEQUENCE</scope>
    <source>
        <strain evidence="19">CGMCC 1.12214</strain>
    </source>
</reference>
<evidence type="ECO:0000259" key="17">
    <source>
        <dbReference type="PROSITE" id="PS50112"/>
    </source>
</evidence>
<feature type="domain" description="Histidine kinase" evidence="16">
    <location>
        <begin position="515"/>
        <end position="734"/>
    </location>
</feature>
<keyword evidence="4" id="KW-1003">Cell membrane</keyword>
<dbReference type="InterPro" id="IPR045671">
    <property type="entry name" value="NtrY-like_N"/>
</dbReference>
<dbReference type="Gene3D" id="3.30.450.20">
    <property type="entry name" value="PAS domain"/>
    <property type="match status" value="1"/>
</dbReference>
<dbReference type="InterPro" id="IPR036097">
    <property type="entry name" value="HisK_dim/P_sf"/>
</dbReference>
<dbReference type="PANTHER" id="PTHR43065:SF10">
    <property type="entry name" value="PEROXIDE STRESS-ACTIVATED HISTIDINE KINASE MAK3"/>
    <property type="match status" value="1"/>
</dbReference>
<keyword evidence="6" id="KW-0808">Transferase</keyword>
<evidence type="ECO:0000256" key="12">
    <source>
        <dbReference type="ARBA" id="ARBA00023012"/>
    </source>
</evidence>
<evidence type="ECO:0000256" key="5">
    <source>
        <dbReference type="ARBA" id="ARBA00022553"/>
    </source>
</evidence>
<dbReference type="InterPro" id="IPR003660">
    <property type="entry name" value="HAMP_dom"/>
</dbReference>
<dbReference type="InterPro" id="IPR000014">
    <property type="entry name" value="PAS"/>
</dbReference>
<keyword evidence="10" id="KW-0067">ATP-binding</keyword>
<evidence type="ECO:0000256" key="9">
    <source>
        <dbReference type="ARBA" id="ARBA00022777"/>
    </source>
</evidence>
<evidence type="ECO:0000259" key="18">
    <source>
        <dbReference type="PROSITE" id="PS50885"/>
    </source>
</evidence>
<dbReference type="EMBL" id="BMES01000001">
    <property type="protein sequence ID" value="GGH18205.1"/>
    <property type="molecule type" value="Genomic_DNA"/>
</dbReference>
<dbReference type="SMART" id="SM00304">
    <property type="entry name" value="HAMP"/>
    <property type="match status" value="1"/>
</dbReference>
<dbReference type="CDD" id="cd00082">
    <property type="entry name" value="HisKA"/>
    <property type="match status" value="1"/>
</dbReference>
<feature type="transmembrane region" description="Helical" evidence="15">
    <location>
        <begin position="101"/>
        <end position="126"/>
    </location>
</feature>
<reference evidence="19" key="2">
    <citation type="submission" date="2020-09" db="EMBL/GenBank/DDBJ databases">
        <authorList>
            <person name="Sun Q."/>
            <person name="Zhou Y."/>
        </authorList>
    </citation>
    <scope>NUCLEOTIDE SEQUENCE</scope>
    <source>
        <strain evidence="19">CGMCC 1.12214</strain>
    </source>
</reference>
<evidence type="ECO:0000256" key="15">
    <source>
        <dbReference type="SAM" id="Phobius"/>
    </source>
</evidence>
<keyword evidence="12" id="KW-0902">Two-component regulatory system</keyword>
<dbReference type="SMART" id="SM00388">
    <property type="entry name" value="HisKA"/>
    <property type="match status" value="1"/>
</dbReference>
<evidence type="ECO:0000256" key="4">
    <source>
        <dbReference type="ARBA" id="ARBA00022475"/>
    </source>
</evidence>
<keyword evidence="9 19" id="KW-0418">Kinase</keyword>
<protein>
    <recommendedName>
        <fullName evidence="3">histidine kinase</fullName>
        <ecNumber evidence="3">2.7.13.3</ecNumber>
    </recommendedName>
</protein>
<feature type="region of interest" description="Disordered" evidence="14">
    <location>
        <begin position="1"/>
        <end position="23"/>
    </location>
</feature>
<name>A0A917I604_9HYPH</name>
<dbReference type="Pfam" id="PF08448">
    <property type="entry name" value="PAS_4"/>
    <property type="match status" value="1"/>
</dbReference>
<dbReference type="SMART" id="SM00387">
    <property type="entry name" value="HATPase_c"/>
    <property type="match status" value="1"/>
</dbReference>
<evidence type="ECO:0000256" key="1">
    <source>
        <dbReference type="ARBA" id="ARBA00000085"/>
    </source>
</evidence>
<evidence type="ECO:0000313" key="20">
    <source>
        <dbReference type="Proteomes" id="UP000603912"/>
    </source>
</evidence>
<dbReference type="Pfam" id="PF02518">
    <property type="entry name" value="HATPase_c"/>
    <property type="match status" value="1"/>
</dbReference>
<dbReference type="PROSITE" id="PS50885">
    <property type="entry name" value="HAMP"/>
    <property type="match status" value="1"/>
</dbReference>
<dbReference type="Pfam" id="PF00672">
    <property type="entry name" value="HAMP"/>
    <property type="match status" value="1"/>
</dbReference>